<gene>
    <name evidence="10" type="ORF">OR37_01842</name>
</gene>
<dbReference type="EMBL" id="APMP01000008">
    <property type="protein sequence ID" value="ENZ82288.1"/>
    <property type="molecule type" value="Genomic_DNA"/>
</dbReference>
<dbReference type="Proteomes" id="UP000013063">
    <property type="component" value="Unassembled WGS sequence"/>
</dbReference>
<dbReference type="InterPro" id="IPR013786">
    <property type="entry name" value="AcylCoA_DH/ox_N"/>
</dbReference>
<evidence type="ECO:0000313" key="10">
    <source>
        <dbReference type="EMBL" id="ENZ82288.1"/>
    </source>
</evidence>
<name>R0E9Y7_CAUVI</name>
<evidence type="ECO:0000259" key="9">
    <source>
        <dbReference type="Pfam" id="PF02771"/>
    </source>
</evidence>
<reference evidence="10 11" key="1">
    <citation type="journal article" date="2013" name="Genome Announc.">
        <title>Draft Genome Sequence for Caulobacter sp. Strain OR37, a Bacterium Tolerant to Heavy Metals.</title>
        <authorList>
            <person name="Utturkar S.M."/>
            <person name="Bollmann A."/>
            <person name="Brzoska R.M."/>
            <person name="Klingeman D.M."/>
            <person name="Epstein S.E."/>
            <person name="Palumbo A.V."/>
            <person name="Brown S.D."/>
        </authorList>
    </citation>
    <scope>NUCLEOTIDE SEQUENCE [LARGE SCALE GENOMIC DNA]</scope>
    <source>
        <strain evidence="10 11">OR37</strain>
    </source>
</reference>
<dbReference type="CDD" id="cd00567">
    <property type="entry name" value="ACAD"/>
    <property type="match status" value="1"/>
</dbReference>
<dbReference type="InterPro" id="IPR006091">
    <property type="entry name" value="Acyl-CoA_Oxase/DH_mid-dom"/>
</dbReference>
<dbReference type="GO" id="GO:0050660">
    <property type="term" value="F:flavin adenine dinucleotide binding"/>
    <property type="evidence" value="ECO:0007669"/>
    <property type="project" value="InterPro"/>
</dbReference>
<feature type="domain" description="Acyl-CoA dehydrogenase/oxidase N-terminal" evidence="9">
    <location>
        <begin position="5"/>
        <end position="118"/>
    </location>
</feature>
<evidence type="ECO:0000256" key="4">
    <source>
        <dbReference type="ARBA" id="ARBA00022827"/>
    </source>
</evidence>
<feature type="domain" description="Acyl-CoA dehydrogenase/oxidase C-terminal" evidence="7">
    <location>
        <begin position="230"/>
        <end position="376"/>
    </location>
</feature>
<dbReference type="Gene3D" id="2.40.110.10">
    <property type="entry name" value="Butyryl-CoA Dehydrogenase, subunit A, domain 2"/>
    <property type="match status" value="1"/>
</dbReference>
<dbReference type="STRING" id="1292034.OR37_01842"/>
<dbReference type="InterPro" id="IPR046373">
    <property type="entry name" value="Acyl-CoA_Oxase/DH_mid-dom_sf"/>
</dbReference>
<accession>R0E9Y7</accession>
<dbReference type="Gene3D" id="1.10.540.10">
    <property type="entry name" value="Acyl-CoA dehydrogenase/oxidase, N-terminal domain"/>
    <property type="match status" value="1"/>
</dbReference>
<evidence type="ECO:0000256" key="1">
    <source>
        <dbReference type="ARBA" id="ARBA00001974"/>
    </source>
</evidence>
<dbReference type="eggNOG" id="COG1960">
    <property type="taxonomic scope" value="Bacteria"/>
</dbReference>
<dbReference type="SUPFAM" id="SSF47203">
    <property type="entry name" value="Acyl-CoA dehydrogenase C-terminal domain-like"/>
    <property type="match status" value="1"/>
</dbReference>
<dbReference type="PATRIC" id="fig|1292034.3.peg.1831"/>
<dbReference type="Pfam" id="PF02770">
    <property type="entry name" value="Acyl-CoA_dh_M"/>
    <property type="match status" value="1"/>
</dbReference>
<dbReference type="GO" id="GO:0003995">
    <property type="term" value="F:acyl-CoA dehydrogenase activity"/>
    <property type="evidence" value="ECO:0007669"/>
    <property type="project" value="TreeGrafter"/>
</dbReference>
<keyword evidence="11" id="KW-1185">Reference proteome</keyword>
<comment type="caution">
    <text evidence="10">The sequence shown here is derived from an EMBL/GenBank/DDBJ whole genome shotgun (WGS) entry which is preliminary data.</text>
</comment>
<evidence type="ECO:0000259" key="7">
    <source>
        <dbReference type="Pfam" id="PF00441"/>
    </source>
</evidence>
<keyword evidence="5 6" id="KW-0560">Oxidoreductase</keyword>
<dbReference type="OrthoDB" id="9775090at2"/>
<dbReference type="Pfam" id="PF00441">
    <property type="entry name" value="Acyl-CoA_dh_1"/>
    <property type="match status" value="1"/>
</dbReference>
<comment type="cofactor">
    <cofactor evidence="1 6">
        <name>FAD</name>
        <dbReference type="ChEBI" id="CHEBI:57692"/>
    </cofactor>
</comment>
<dbReference type="RefSeq" id="WP_004618473.1">
    <property type="nucleotide sequence ID" value="NZ_APMP01000008.1"/>
</dbReference>
<dbReference type="InterPro" id="IPR036250">
    <property type="entry name" value="AcylCo_DH-like_C"/>
</dbReference>
<evidence type="ECO:0000256" key="3">
    <source>
        <dbReference type="ARBA" id="ARBA00022630"/>
    </source>
</evidence>
<protein>
    <submittedName>
        <fullName evidence="10">Acyl-CoA dehydrogenase</fullName>
    </submittedName>
</protein>
<keyword evidence="3 6" id="KW-0285">Flavoprotein</keyword>
<comment type="similarity">
    <text evidence="2 6">Belongs to the acyl-CoA dehydrogenase family.</text>
</comment>
<organism evidence="10 11">
    <name type="scientific">Caulobacter vibrioides OR37</name>
    <dbReference type="NCBI Taxonomy" id="1292034"/>
    <lineage>
        <taxon>Bacteria</taxon>
        <taxon>Pseudomonadati</taxon>
        <taxon>Pseudomonadota</taxon>
        <taxon>Alphaproteobacteria</taxon>
        <taxon>Caulobacterales</taxon>
        <taxon>Caulobacteraceae</taxon>
        <taxon>Caulobacter</taxon>
    </lineage>
</organism>
<feature type="domain" description="Acyl-CoA oxidase/dehydrogenase middle" evidence="8">
    <location>
        <begin position="129"/>
        <end position="203"/>
    </location>
</feature>
<dbReference type="InterPro" id="IPR037069">
    <property type="entry name" value="AcylCoA_DH/ox_N_sf"/>
</dbReference>
<dbReference type="PANTHER" id="PTHR43884:SF20">
    <property type="entry name" value="ACYL-COA DEHYDROGENASE FADE28"/>
    <property type="match status" value="1"/>
</dbReference>
<proteinExistence type="inferred from homology"/>
<dbReference type="Pfam" id="PF02771">
    <property type="entry name" value="Acyl-CoA_dh_N"/>
    <property type="match status" value="1"/>
</dbReference>
<evidence type="ECO:0000256" key="5">
    <source>
        <dbReference type="ARBA" id="ARBA00023002"/>
    </source>
</evidence>
<evidence type="ECO:0000256" key="2">
    <source>
        <dbReference type="ARBA" id="ARBA00009347"/>
    </source>
</evidence>
<evidence type="ECO:0000256" key="6">
    <source>
        <dbReference type="RuleBase" id="RU362125"/>
    </source>
</evidence>
<dbReference type="Gene3D" id="1.20.140.10">
    <property type="entry name" value="Butyryl-CoA Dehydrogenase, subunit A, domain 3"/>
    <property type="match status" value="1"/>
</dbReference>
<keyword evidence="4 6" id="KW-0274">FAD</keyword>
<dbReference type="AlphaFoldDB" id="R0E9Y7"/>
<evidence type="ECO:0000313" key="11">
    <source>
        <dbReference type="Proteomes" id="UP000013063"/>
    </source>
</evidence>
<dbReference type="PANTHER" id="PTHR43884">
    <property type="entry name" value="ACYL-COA DEHYDROGENASE"/>
    <property type="match status" value="1"/>
</dbReference>
<dbReference type="InterPro" id="IPR009100">
    <property type="entry name" value="AcylCoA_DH/oxidase_NM_dom_sf"/>
</dbReference>
<dbReference type="SUPFAM" id="SSF56645">
    <property type="entry name" value="Acyl-CoA dehydrogenase NM domain-like"/>
    <property type="match status" value="1"/>
</dbReference>
<evidence type="ECO:0000259" key="8">
    <source>
        <dbReference type="Pfam" id="PF02770"/>
    </source>
</evidence>
<dbReference type="InterPro" id="IPR009075">
    <property type="entry name" value="AcylCo_DH/oxidase_C"/>
</dbReference>
<sequence>MAVLTEEQTMLRDAAKGWASESAPVGALRKLRDGGSKRSFDPAAWSEMGEMGWAGVIVPEEHDGSAFGYLGLGLILEETGRTLVASPLLSTAMIGASALKLGGSDAQKSAWLPKIATGAAVATLAIDEGSHHNPARTALTATKSGSGYVLNGTKTFVLDGEAADLLIVVARTGGAGTSPSDTGGLTLFLVPGDAPGVSRSHLSLLDSRGAARIAFDGVEVGADAVLGEVDKGWSVLEPVLDRAYAGLAAEMLGSASQAFDITLEYLKTRTQFGQVIGTFQALQHRAAKWFTDLETTRSCVEAALEALDAGADSRALASLAKAKASDLVHLASNEMVQMHGGIGMTDAHDAGLYMKRARVTEALFGGASFHRDRYARLMGF</sequence>